<dbReference type="OrthoDB" id="32625at2"/>
<dbReference type="RefSeq" id="WP_126698234.1">
    <property type="nucleotide sequence ID" value="NZ_RWKW01000013.1"/>
</dbReference>
<dbReference type="Gene3D" id="3.40.50.1010">
    <property type="entry name" value="5'-nuclease"/>
    <property type="match status" value="1"/>
</dbReference>
<proteinExistence type="predicted"/>
<dbReference type="CDD" id="cd09871">
    <property type="entry name" value="PIN_MtVapC28-VapC30-like"/>
    <property type="match status" value="1"/>
</dbReference>
<accession>A0A429Z1Y4</accession>
<protein>
    <submittedName>
        <fullName evidence="1">Uncharacterized protein</fullName>
    </submittedName>
</protein>
<gene>
    <name evidence="1" type="ORF">EJC49_04305</name>
</gene>
<comment type="caution">
    <text evidence="1">The sequence shown here is derived from an EMBL/GenBank/DDBJ whole genome shotgun (WGS) entry which is preliminary data.</text>
</comment>
<keyword evidence="2" id="KW-1185">Reference proteome</keyword>
<dbReference type="AlphaFoldDB" id="A0A429Z1Y4"/>
<reference evidence="1 2" key="1">
    <citation type="submission" date="2018-12" db="EMBL/GenBank/DDBJ databases">
        <title>Mesorhizobium carbonis sp. nov., isolated from coal mine water.</title>
        <authorList>
            <person name="Xin W."/>
            <person name="Xu Z."/>
            <person name="Xiang F."/>
            <person name="Zhang J."/>
            <person name="Xi L."/>
            <person name="Liu J."/>
        </authorList>
    </citation>
    <scope>NUCLEOTIDE SEQUENCE [LARGE SCALE GENOMIC DNA]</scope>
    <source>
        <strain evidence="1 2">B2.3</strain>
    </source>
</reference>
<sequence length="81" mass="8619">MRPSRKPARPSTHWLNGWAPTIVDISAERGNAAVEASSIYGKIVGHPAALNFGDCFVCGCAKVFGVPLICKGDDFSRTDLA</sequence>
<evidence type="ECO:0000313" key="2">
    <source>
        <dbReference type="Proteomes" id="UP000278398"/>
    </source>
</evidence>
<organism evidence="1 2">
    <name type="scientific">Aquibium carbonis</name>
    <dbReference type="NCBI Taxonomy" id="2495581"/>
    <lineage>
        <taxon>Bacteria</taxon>
        <taxon>Pseudomonadati</taxon>
        <taxon>Pseudomonadota</taxon>
        <taxon>Alphaproteobacteria</taxon>
        <taxon>Hyphomicrobiales</taxon>
        <taxon>Phyllobacteriaceae</taxon>
        <taxon>Aquibium</taxon>
    </lineage>
</organism>
<name>A0A429Z1Y4_9HYPH</name>
<dbReference type="SUPFAM" id="SSF88723">
    <property type="entry name" value="PIN domain-like"/>
    <property type="match status" value="1"/>
</dbReference>
<evidence type="ECO:0000313" key="1">
    <source>
        <dbReference type="EMBL" id="RST87644.1"/>
    </source>
</evidence>
<dbReference type="Proteomes" id="UP000278398">
    <property type="component" value="Unassembled WGS sequence"/>
</dbReference>
<dbReference type="InterPro" id="IPR029060">
    <property type="entry name" value="PIN-like_dom_sf"/>
</dbReference>
<dbReference type="EMBL" id="RWKW01000013">
    <property type="protein sequence ID" value="RST87644.1"/>
    <property type="molecule type" value="Genomic_DNA"/>
</dbReference>